<evidence type="ECO:0000313" key="3">
    <source>
        <dbReference type="Proteomes" id="UP001595841"/>
    </source>
</evidence>
<name>A0ABV8PQW1_9FLAO</name>
<proteinExistence type="predicted"/>
<accession>A0ABV8PQW1</accession>
<organism evidence="2 3">
    <name type="scientific">Flagellimonas marina</name>
    <dbReference type="NCBI Taxonomy" id="1775168"/>
    <lineage>
        <taxon>Bacteria</taxon>
        <taxon>Pseudomonadati</taxon>
        <taxon>Bacteroidota</taxon>
        <taxon>Flavobacteriia</taxon>
        <taxon>Flavobacteriales</taxon>
        <taxon>Flavobacteriaceae</taxon>
        <taxon>Flagellimonas</taxon>
    </lineage>
</organism>
<evidence type="ECO:0000259" key="1">
    <source>
        <dbReference type="Pfam" id="PF22322"/>
    </source>
</evidence>
<dbReference type="InterPro" id="IPR054246">
    <property type="entry name" value="DUF6973"/>
</dbReference>
<protein>
    <submittedName>
        <fullName evidence="2">DUF6973 domain-containing protein</fullName>
    </submittedName>
</protein>
<evidence type="ECO:0000313" key="2">
    <source>
        <dbReference type="EMBL" id="MFC4221585.1"/>
    </source>
</evidence>
<feature type="domain" description="DUF6973" evidence="1">
    <location>
        <begin position="17"/>
        <end position="133"/>
    </location>
</feature>
<dbReference type="RefSeq" id="WP_379767048.1">
    <property type="nucleotide sequence ID" value="NZ_JBHSCL010000009.1"/>
</dbReference>
<sequence>MLKRVSFKNILKVIFIGFQFPLFVLPTLKATKDCMKTSTELYGRLHYKNGPANAFRHAFWNYLIAKRCFKWRKNEAVVLNWAEKITDWHENAFPNKPLAKKMDLHNNAVGRTIFKTHFEQTEANVIEMLRKMALDSIPVHSSSDFADFENQLVHITEA</sequence>
<comment type="caution">
    <text evidence="2">The sequence shown here is derived from an EMBL/GenBank/DDBJ whole genome shotgun (WGS) entry which is preliminary data.</text>
</comment>
<keyword evidence="3" id="KW-1185">Reference proteome</keyword>
<dbReference type="EMBL" id="JBHSCL010000009">
    <property type="protein sequence ID" value="MFC4221585.1"/>
    <property type="molecule type" value="Genomic_DNA"/>
</dbReference>
<gene>
    <name evidence="2" type="ORF">ACFOWS_15645</name>
</gene>
<dbReference type="Pfam" id="PF22322">
    <property type="entry name" value="DUF6973"/>
    <property type="match status" value="1"/>
</dbReference>
<dbReference type="Proteomes" id="UP001595841">
    <property type="component" value="Unassembled WGS sequence"/>
</dbReference>
<reference evidence="3" key="1">
    <citation type="journal article" date="2019" name="Int. J. Syst. Evol. Microbiol.">
        <title>The Global Catalogue of Microorganisms (GCM) 10K type strain sequencing project: providing services to taxonomists for standard genome sequencing and annotation.</title>
        <authorList>
            <consortium name="The Broad Institute Genomics Platform"/>
            <consortium name="The Broad Institute Genome Sequencing Center for Infectious Disease"/>
            <person name="Wu L."/>
            <person name="Ma J."/>
        </authorList>
    </citation>
    <scope>NUCLEOTIDE SEQUENCE [LARGE SCALE GENOMIC DNA]</scope>
    <source>
        <strain evidence="3">CGMCC 1.15774</strain>
    </source>
</reference>